<organism evidence="1 2">
    <name type="scientific">Anaerococcus lactolyticus S7-1-13</name>
    <dbReference type="NCBI Taxonomy" id="1284686"/>
    <lineage>
        <taxon>Bacteria</taxon>
        <taxon>Bacillati</taxon>
        <taxon>Bacillota</taxon>
        <taxon>Tissierellia</taxon>
        <taxon>Tissierellales</taxon>
        <taxon>Peptoniphilaceae</taxon>
        <taxon>Anaerococcus</taxon>
    </lineage>
</organism>
<evidence type="ECO:0000313" key="2">
    <source>
        <dbReference type="Proteomes" id="UP000029579"/>
    </source>
</evidence>
<gene>
    <name evidence="1" type="ORF">HMPREF1630_01220</name>
</gene>
<comment type="caution">
    <text evidence="1">The sequence shown here is derived from an EMBL/GenBank/DDBJ whole genome shotgun (WGS) entry which is preliminary data.</text>
</comment>
<proteinExistence type="predicted"/>
<sequence length="306" mass="35632">MEQPLIDFSSYPLKIALKRLLKDKSTKKNIIWATNTYEHFGDSFNDRAQISEAVFAHGFALEPRTSKSADTQLERTRKKAEVYTPSWVVNFMNNYCDQVWFGRKDVFNVQNGETWEPVRDKITFPEGKTWQDYVDSPRLEIACGEGPYLVSRYDVATSDLIRHTINRIGILDRKLRIVNENTTNKEYWIEWAIRAVQASYGYEYQGDSLLIARINVLLTFVDYYEKRWDEDVDENILKKLANIISWNLWQMDGLTDTVPFGAPVGEPDQMSFLEVSEVEESQPVACRIFDWKANKSQTFASMKENI</sequence>
<dbReference type="InterPro" id="IPR029063">
    <property type="entry name" value="SAM-dependent_MTases_sf"/>
</dbReference>
<accession>A0A095X6K3</accession>
<dbReference type="Proteomes" id="UP000029579">
    <property type="component" value="Unassembled WGS sequence"/>
</dbReference>
<reference evidence="1 2" key="1">
    <citation type="submission" date="2014-07" db="EMBL/GenBank/DDBJ databases">
        <authorList>
            <person name="McCorrison J."/>
            <person name="Sanka R."/>
            <person name="Torralba M."/>
            <person name="Gillis M."/>
            <person name="Haft D.H."/>
            <person name="Methe B."/>
            <person name="Sutton G."/>
            <person name="Nelson K.E."/>
        </authorList>
    </citation>
    <scope>NUCLEOTIDE SEQUENCE [LARGE SCALE GENOMIC DNA]</scope>
    <source>
        <strain evidence="1 2">S7-1-13</strain>
    </source>
</reference>
<keyword evidence="1" id="KW-0255">Endonuclease</keyword>
<dbReference type="AlphaFoldDB" id="A0A095X6K3"/>
<keyword evidence="1" id="KW-0378">Hydrolase</keyword>
<dbReference type="GO" id="GO:0004519">
    <property type="term" value="F:endonuclease activity"/>
    <property type="evidence" value="ECO:0007669"/>
    <property type="project" value="UniProtKB-KW"/>
</dbReference>
<dbReference type="EMBL" id="JRMW01000018">
    <property type="protein sequence ID" value="KGF05281.1"/>
    <property type="molecule type" value="Genomic_DNA"/>
</dbReference>
<dbReference type="eggNOG" id="COG1002">
    <property type="taxonomic scope" value="Bacteria"/>
</dbReference>
<protein>
    <submittedName>
        <fullName evidence="1">Restriction endonuclease subunit M</fullName>
    </submittedName>
</protein>
<dbReference type="Gene3D" id="3.40.50.150">
    <property type="entry name" value="Vaccinia Virus protein VP39"/>
    <property type="match status" value="1"/>
</dbReference>
<name>A0A095X6K3_9FIRM</name>
<evidence type="ECO:0000313" key="1">
    <source>
        <dbReference type="EMBL" id="KGF05281.1"/>
    </source>
</evidence>
<dbReference type="RefSeq" id="WP_037326287.1">
    <property type="nucleotide sequence ID" value="NZ_JRMW01000018.1"/>
</dbReference>
<keyword evidence="1" id="KW-0540">Nuclease</keyword>